<keyword evidence="2" id="KW-1185">Reference proteome</keyword>
<evidence type="ECO:0000313" key="2">
    <source>
        <dbReference type="Proteomes" id="UP000831701"/>
    </source>
</evidence>
<evidence type="ECO:0000313" key="1">
    <source>
        <dbReference type="EMBL" id="KAI3366430.1"/>
    </source>
</evidence>
<comment type="caution">
    <text evidence="1">The sequence shown here is derived from an EMBL/GenBank/DDBJ whole genome shotgun (WGS) entry which is preliminary data.</text>
</comment>
<dbReference type="EMBL" id="CM041540">
    <property type="protein sequence ID" value="KAI3366430.1"/>
    <property type="molecule type" value="Genomic_DNA"/>
</dbReference>
<protein>
    <submittedName>
        <fullName evidence="1">Uncharacterized protein</fullName>
    </submittedName>
</protein>
<sequence>MELLGERHCKFQEATSQGHHKQFITAFSFKQYLFPMSLLPVLSAAKVNGDERAHQRLDVVAAEHHRKATVKCSASGAFGIRQSQAPITAVSLVTSAAVTSALASHHKVHALPRGGFSKAKHVKSTDMKGPCSHTYPQGENLLLSVTGVEGIQRRQLSERGLAGPGFNAVCVEREEQNCKSDPPSHGGEGRRKTGKGGGTDGRTGRQLPLRPSCIMEGLYVQPLEEDGVMTMEEEGEHIEEQEASYPLGSTTDEETDEDSEPEPPTVIRRKVSFADAFGLNLVSVKEFDNAEVTESEVSQPPEMEATRALEEFYMSCLFTVPSTPEELDQRLQAQMVELESIELLPGTTTLRGIIRVVNLCYSKSVYARITLDRWASFFDLLAEYVPGSSDRKTDRFAFKYTLVPPFEREGTRVEICLRYETSVDTFWANNKEMNYVLFCHQKAQVKEPGPQVQEEGAGYKSKRSCLKANRQENLMLRLFLNMSLPHVSLVDSIKSRHRATRLAHAQDFLSQRRQQISKAYSHDSSGQKVSQPAPWCDSANFLHKCQMRQSDERPQVLTYHQIPLLTLDWNSDKAHQWGTSHMDDIWIGRAKVTESKASVQNIADTSSVNDMWETFLNGTDDTSDKETSVCDVWQAFLNGPSCMDHSGVPESEWLQTAASVSPSNDKEPKTQYAVSSQERAFQVGADTPTTLQARTSAACQLLSDTRETAMVNVTLNAEDHQPVEACVSGLRDDNTATQRASQRSQTNSVTDTPQEFSLEGATPVSEGSVDSSAECHKHAIGEREKGGIIGGAGGIGGDEPFTLCTADFVTSSGESETTDMTAMPESQNASAVDRISQRARLDEGLSSSREGDVTADKYNPNPVEVVEMRWTHSQGDMKGPKENASRGISPGEVRVKEDVIKEDTSIELQRQPETLERIEEDMSQRDKDERVSIGKLKIEGLGELMGNVENPWGERKNAPAELKEQELSAESESSPRVEYKKLSEGTKDPITAENTGALEVIESGLEERFIERFGEDLVRGIWEEVFGEKVQASSRDTNIVGGWGSKLAEIPDLTPDCHPLFEKDFDDTFDSGVFSLSELPTDPNSSPCQGQEQTLEPRSNERYPKEISLSLTTAEQTHSLSESQTDSNLSAHLSRDLGIAQSKQSLTEPIQSPPKDRENCGLIKERSVTHQETEAYDAGDALALLLCSVLTGVGFCAFLGWCDETKEQRMP</sequence>
<accession>A0ACB8WFG8</accession>
<reference evidence="1" key="1">
    <citation type="submission" date="2022-04" db="EMBL/GenBank/DDBJ databases">
        <title>Jade perch genome.</title>
        <authorList>
            <person name="Chao B."/>
        </authorList>
    </citation>
    <scope>NUCLEOTIDE SEQUENCE</scope>
    <source>
        <strain evidence="1">CB-2022</strain>
    </source>
</reference>
<organism evidence="1 2">
    <name type="scientific">Scortum barcoo</name>
    <name type="common">barcoo grunter</name>
    <dbReference type="NCBI Taxonomy" id="214431"/>
    <lineage>
        <taxon>Eukaryota</taxon>
        <taxon>Metazoa</taxon>
        <taxon>Chordata</taxon>
        <taxon>Craniata</taxon>
        <taxon>Vertebrata</taxon>
        <taxon>Euteleostomi</taxon>
        <taxon>Actinopterygii</taxon>
        <taxon>Neopterygii</taxon>
        <taxon>Teleostei</taxon>
        <taxon>Neoteleostei</taxon>
        <taxon>Acanthomorphata</taxon>
        <taxon>Eupercaria</taxon>
        <taxon>Centrarchiformes</taxon>
        <taxon>Terapontoidei</taxon>
        <taxon>Terapontidae</taxon>
        <taxon>Scortum</taxon>
    </lineage>
</organism>
<name>A0ACB8WFG8_9TELE</name>
<dbReference type="Proteomes" id="UP000831701">
    <property type="component" value="Chromosome 10"/>
</dbReference>
<gene>
    <name evidence="1" type="ORF">L3Q82_000572</name>
</gene>
<proteinExistence type="predicted"/>